<evidence type="ECO:0008006" key="11">
    <source>
        <dbReference type="Google" id="ProtNLM"/>
    </source>
</evidence>
<keyword evidence="1 6" id="KW-0812">Transmembrane</keyword>
<evidence type="ECO:0000256" key="6">
    <source>
        <dbReference type="SAM" id="Phobius"/>
    </source>
</evidence>
<dbReference type="SUPFAM" id="SSF58104">
    <property type="entry name" value="Methyl-accepting chemotaxis protein (MCP) signaling domain"/>
    <property type="match status" value="1"/>
</dbReference>
<sequence>MPRLADISVAKRLSSIVAIGVIVTGTVTGIGIWSQEQLTRNSDTLRAYTATKAALNHLDTRESELKVDAYRAAHGDDTTADAGDDVTSAIDALNAAAGYDLPGSIDTQIDDLGTSITAFNTFVTTFVKDAKADPTSINGRYDSIAEQNNAVGDKLDAVHTELDSEIVKEQTTMAAAKASARFWMLLIAGLGLLALILLSVPLIRSILRPVRRVGEVVAALADGDLTGRTGIGSRDELGVMAAGLDRAMATMHEAMRTMAANADTLAGAATELAATSSEIAAATGRTTEQTTAASAEAEEISRNVQTVAAGGEEMSLSIREIAENTNQAAQIAASAVSEAALATQSIERLGTSSEEIGNVIKLITAIAEQTNLLALNATIEAARAGDAGKGFAVVASEVKDLAQETARATEDISSRVTAIQSDTGGTVEVINRISTVIAKINDYQTTIASAVEQQTATTAEMSRSIAQVAAGAGRIAGSIADVSAAGVTSLEGVNQTNQASTEVAHTAEQLRALVGSFQV</sequence>
<dbReference type="EMBL" id="BOMN01000111">
    <property type="protein sequence ID" value="GIE24483.1"/>
    <property type="molecule type" value="Genomic_DNA"/>
</dbReference>
<dbReference type="RefSeq" id="WP_203841496.1">
    <property type="nucleotide sequence ID" value="NZ_BAAATV010000019.1"/>
</dbReference>
<feature type="domain" description="Methyl-accepting transducer" evidence="7">
    <location>
        <begin position="268"/>
        <end position="485"/>
    </location>
</feature>
<dbReference type="SMART" id="SM00304">
    <property type="entry name" value="HAMP"/>
    <property type="match status" value="1"/>
</dbReference>
<evidence type="ECO:0000313" key="10">
    <source>
        <dbReference type="Proteomes" id="UP000603200"/>
    </source>
</evidence>
<feature type="transmembrane region" description="Helical" evidence="6">
    <location>
        <begin position="12"/>
        <end position="33"/>
    </location>
</feature>
<organism evidence="9 10">
    <name type="scientific">Winogradskya humida</name>
    <dbReference type="NCBI Taxonomy" id="113566"/>
    <lineage>
        <taxon>Bacteria</taxon>
        <taxon>Bacillati</taxon>
        <taxon>Actinomycetota</taxon>
        <taxon>Actinomycetes</taxon>
        <taxon>Micromonosporales</taxon>
        <taxon>Micromonosporaceae</taxon>
        <taxon>Winogradskya</taxon>
    </lineage>
</organism>
<dbReference type="CDD" id="cd06225">
    <property type="entry name" value="HAMP"/>
    <property type="match status" value="1"/>
</dbReference>
<evidence type="ECO:0000313" key="9">
    <source>
        <dbReference type="EMBL" id="GIE24483.1"/>
    </source>
</evidence>
<accession>A0ABQ4A0Y7</accession>
<evidence type="ECO:0000256" key="1">
    <source>
        <dbReference type="ARBA" id="ARBA00022692"/>
    </source>
</evidence>
<evidence type="ECO:0000256" key="2">
    <source>
        <dbReference type="ARBA" id="ARBA00022989"/>
    </source>
</evidence>
<dbReference type="Pfam" id="PF00015">
    <property type="entry name" value="MCPsignal"/>
    <property type="match status" value="1"/>
</dbReference>
<dbReference type="PANTHER" id="PTHR32089:SF112">
    <property type="entry name" value="LYSOZYME-LIKE PROTEIN-RELATED"/>
    <property type="match status" value="1"/>
</dbReference>
<dbReference type="Gene3D" id="1.10.287.950">
    <property type="entry name" value="Methyl-accepting chemotaxis protein"/>
    <property type="match status" value="1"/>
</dbReference>
<comment type="caution">
    <text evidence="9">The sequence shown here is derived from an EMBL/GenBank/DDBJ whole genome shotgun (WGS) entry which is preliminary data.</text>
</comment>
<feature type="domain" description="HAMP" evidence="8">
    <location>
        <begin position="204"/>
        <end position="256"/>
    </location>
</feature>
<dbReference type="InterPro" id="IPR003660">
    <property type="entry name" value="HAMP_dom"/>
</dbReference>
<proteinExistence type="inferred from homology"/>
<dbReference type="PRINTS" id="PR00260">
    <property type="entry name" value="CHEMTRNSDUCR"/>
</dbReference>
<comment type="similarity">
    <text evidence="4">Belongs to the methyl-accepting chemotaxis (MCP) protein family.</text>
</comment>
<keyword evidence="2 6" id="KW-1133">Transmembrane helix</keyword>
<dbReference type="Proteomes" id="UP000603200">
    <property type="component" value="Unassembled WGS sequence"/>
</dbReference>
<evidence type="ECO:0000256" key="4">
    <source>
        <dbReference type="ARBA" id="ARBA00029447"/>
    </source>
</evidence>
<dbReference type="InterPro" id="IPR004089">
    <property type="entry name" value="MCPsignal_dom"/>
</dbReference>
<gene>
    <name evidence="9" type="ORF">Ahu01nite_075850</name>
</gene>
<reference evidence="9 10" key="1">
    <citation type="submission" date="2021-01" db="EMBL/GenBank/DDBJ databases">
        <title>Whole genome shotgun sequence of Actinoplanes humidus NBRC 14915.</title>
        <authorList>
            <person name="Komaki H."/>
            <person name="Tamura T."/>
        </authorList>
    </citation>
    <scope>NUCLEOTIDE SEQUENCE [LARGE SCALE GENOMIC DNA]</scope>
    <source>
        <strain evidence="9 10">NBRC 14915</strain>
    </source>
</reference>
<dbReference type="InterPro" id="IPR004090">
    <property type="entry name" value="Chemotax_Me-accpt_rcpt"/>
</dbReference>
<keyword evidence="3 5" id="KW-0807">Transducer</keyword>
<dbReference type="SMART" id="SM00283">
    <property type="entry name" value="MA"/>
    <property type="match status" value="1"/>
</dbReference>
<evidence type="ECO:0000259" key="7">
    <source>
        <dbReference type="PROSITE" id="PS50111"/>
    </source>
</evidence>
<dbReference type="PROSITE" id="PS50885">
    <property type="entry name" value="HAMP"/>
    <property type="match status" value="1"/>
</dbReference>
<evidence type="ECO:0000256" key="5">
    <source>
        <dbReference type="PROSITE-ProRule" id="PRU00284"/>
    </source>
</evidence>
<evidence type="ECO:0000256" key="3">
    <source>
        <dbReference type="ARBA" id="ARBA00023224"/>
    </source>
</evidence>
<name>A0ABQ4A0Y7_9ACTN</name>
<evidence type="ECO:0000259" key="8">
    <source>
        <dbReference type="PROSITE" id="PS50885"/>
    </source>
</evidence>
<dbReference type="Pfam" id="PF00672">
    <property type="entry name" value="HAMP"/>
    <property type="match status" value="1"/>
</dbReference>
<dbReference type="PROSITE" id="PS50111">
    <property type="entry name" value="CHEMOTAXIS_TRANSDUC_2"/>
    <property type="match status" value="1"/>
</dbReference>
<keyword evidence="10" id="KW-1185">Reference proteome</keyword>
<feature type="transmembrane region" description="Helical" evidence="6">
    <location>
        <begin position="182"/>
        <end position="203"/>
    </location>
</feature>
<protein>
    <recommendedName>
        <fullName evidence="11">Methyl-accepting chemotaxis protein</fullName>
    </recommendedName>
</protein>
<keyword evidence="6" id="KW-0472">Membrane</keyword>
<dbReference type="PANTHER" id="PTHR32089">
    <property type="entry name" value="METHYL-ACCEPTING CHEMOTAXIS PROTEIN MCPB"/>
    <property type="match status" value="1"/>
</dbReference>